<dbReference type="AlphaFoldDB" id="A0A8J3QAU0"/>
<dbReference type="EMBL" id="BONY01000034">
    <property type="protein sequence ID" value="GIH07141.1"/>
    <property type="molecule type" value="Genomic_DNA"/>
</dbReference>
<feature type="region of interest" description="Disordered" evidence="1">
    <location>
        <begin position="246"/>
        <end position="265"/>
    </location>
</feature>
<organism evidence="2 3">
    <name type="scientific">Rhizocola hellebori</name>
    <dbReference type="NCBI Taxonomy" id="1392758"/>
    <lineage>
        <taxon>Bacteria</taxon>
        <taxon>Bacillati</taxon>
        <taxon>Actinomycetota</taxon>
        <taxon>Actinomycetes</taxon>
        <taxon>Micromonosporales</taxon>
        <taxon>Micromonosporaceae</taxon>
        <taxon>Rhizocola</taxon>
    </lineage>
</organism>
<reference evidence="2" key="1">
    <citation type="submission" date="2021-01" db="EMBL/GenBank/DDBJ databases">
        <title>Whole genome shotgun sequence of Rhizocola hellebori NBRC 109834.</title>
        <authorList>
            <person name="Komaki H."/>
            <person name="Tamura T."/>
        </authorList>
    </citation>
    <scope>NUCLEOTIDE SEQUENCE</scope>
    <source>
        <strain evidence="2">NBRC 109834</strain>
    </source>
</reference>
<evidence type="ECO:0000256" key="1">
    <source>
        <dbReference type="SAM" id="MobiDB-lite"/>
    </source>
</evidence>
<name>A0A8J3QAU0_9ACTN</name>
<sequence length="302" mass="33682">MSYPALEAADVPDRQHALLIVLTTAHNGVVEYIKLVDLARARHTDTSRVRDAHDGYQYLTLSPIEHAAADADVRNALAMVAQACAGHLADAHRQLGSLAPLGLVRQCHQERAELASLLADTHRQVRRLADVHEALFVLGLQATQLSVQVAAAIELAGGIVKVLFDGKEQRDADTVRPRYPRWTEKLAGLAVYVLPDAFRARYDEEFRSELWDLGLRGTSRFGQLLHSLSLLNRSFDLRAELNHRNPQPAQLEDKDSPTAWQTDRVQPRRPHHLIVIILAVTGLLTGLTELLRGINEIVQLFR</sequence>
<dbReference type="Proteomes" id="UP000612899">
    <property type="component" value="Unassembled WGS sequence"/>
</dbReference>
<keyword evidence="3" id="KW-1185">Reference proteome</keyword>
<gene>
    <name evidence="2" type="ORF">Rhe02_52080</name>
</gene>
<protein>
    <submittedName>
        <fullName evidence="2">Uncharacterized protein</fullName>
    </submittedName>
</protein>
<proteinExistence type="predicted"/>
<evidence type="ECO:0000313" key="3">
    <source>
        <dbReference type="Proteomes" id="UP000612899"/>
    </source>
</evidence>
<comment type="caution">
    <text evidence="2">The sequence shown here is derived from an EMBL/GenBank/DDBJ whole genome shotgun (WGS) entry which is preliminary data.</text>
</comment>
<accession>A0A8J3QAU0</accession>
<evidence type="ECO:0000313" key="2">
    <source>
        <dbReference type="EMBL" id="GIH07141.1"/>
    </source>
</evidence>
<dbReference type="RefSeq" id="WP_203910951.1">
    <property type="nucleotide sequence ID" value="NZ_BONY01000034.1"/>
</dbReference>